<name>A0A8X6W979_TRICX</name>
<dbReference type="Proteomes" id="UP000887159">
    <property type="component" value="Unassembled WGS sequence"/>
</dbReference>
<proteinExistence type="predicted"/>
<protein>
    <submittedName>
        <fullName evidence="2">Uncharacterized protein</fullName>
    </submittedName>
</protein>
<feature type="region of interest" description="Disordered" evidence="1">
    <location>
        <begin position="50"/>
        <end position="78"/>
    </location>
</feature>
<evidence type="ECO:0000313" key="3">
    <source>
        <dbReference type="Proteomes" id="UP000887159"/>
    </source>
</evidence>
<evidence type="ECO:0000256" key="1">
    <source>
        <dbReference type="SAM" id="MobiDB-lite"/>
    </source>
</evidence>
<accession>A0A8X6W979</accession>
<sequence length="78" mass="8998">MLNYRLDVMGEAQHFEKPQKHLARERSKIQDVLGTLGWLKGAQEMDDEVPSLTQKQTPKQFEKYTATSPEEALHRPCS</sequence>
<reference evidence="2" key="1">
    <citation type="submission" date="2020-08" db="EMBL/GenBank/DDBJ databases">
        <title>Multicomponent nature underlies the extraordinary mechanical properties of spider dragline silk.</title>
        <authorList>
            <person name="Kono N."/>
            <person name="Nakamura H."/>
            <person name="Mori M."/>
            <person name="Yoshida Y."/>
            <person name="Ohtoshi R."/>
            <person name="Malay A.D."/>
            <person name="Moran D.A.P."/>
            <person name="Tomita M."/>
            <person name="Numata K."/>
            <person name="Arakawa K."/>
        </authorList>
    </citation>
    <scope>NUCLEOTIDE SEQUENCE</scope>
</reference>
<comment type="caution">
    <text evidence="2">The sequence shown here is derived from an EMBL/GenBank/DDBJ whole genome shotgun (WGS) entry which is preliminary data.</text>
</comment>
<keyword evidence="3" id="KW-1185">Reference proteome</keyword>
<dbReference type="EMBL" id="BMAU01021394">
    <property type="protein sequence ID" value="GFY30713.1"/>
    <property type="molecule type" value="Genomic_DNA"/>
</dbReference>
<organism evidence="2 3">
    <name type="scientific">Trichonephila clavipes</name>
    <name type="common">Golden silk orbweaver</name>
    <name type="synonym">Nephila clavipes</name>
    <dbReference type="NCBI Taxonomy" id="2585209"/>
    <lineage>
        <taxon>Eukaryota</taxon>
        <taxon>Metazoa</taxon>
        <taxon>Ecdysozoa</taxon>
        <taxon>Arthropoda</taxon>
        <taxon>Chelicerata</taxon>
        <taxon>Arachnida</taxon>
        <taxon>Araneae</taxon>
        <taxon>Araneomorphae</taxon>
        <taxon>Entelegynae</taxon>
        <taxon>Araneoidea</taxon>
        <taxon>Nephilidae</taxon>
        <taxon>Trichonephila</taxon>
    </lineage>
</organism>
<gene>
    <name evidence="2" type="ORF">TNCV_3118731</name>
</gene>
<evidence type="ECO:0000313" key="2">
    <source>
        <dbReference type="EMBL" id="GFY30713.1"/>
    </source>
</evidence>
<dbReference type="AlphaFoldDB" id="A0A8X6W979"/>